<comment type="caution">
    <text evidence="1">The sequence shown here is derived from an EMBL/GenBank/DDBJ whole genome shotgun (WGS) entry which is preliminary data.</text>
</comment>
<reference evidence="1 2" key="1">
    <citation type="submission" date="2024-07" db="EMBL/GenBank/DDBJ databases">
        <title>Section-level genome sequencing and comparative genomics of Aspergillus sections Usti and Cavernicolus.</title>
        <authorList>
            <consortium name="Lawrence Berkeley National Laboratory"/>
            <person name="Nybo J.L."/>
            <person name="Vesth T.C."/>
            <person name="Theobald S."/>
            <person name="Frisvad J.C."/>
            <person name="Larsen T.O."/>
            <person name="Kjaerboelling I."/>
            <person name="Rothschild-Mancinelli K."/>
            <person name="Lyhne E.K."/>
            <person name="Kogle M.E."/>
            <person name="Barry K."/>
            <person name="Clum A."/>
            <person name="Na H."/>
            <person name="Ledsgaard L."/>
            <person name="Lin J."/>
            <person name="Lipzen A."/>
            <person name="Kuo A."/>
            <person name="Riley R."/>
            <person name="Mondo S."/>
            <person name="LaButti K."/>
            <person name="Haridas S."/>
            <person name="Pangalinan J."/>
            <person name="Salamov A.A."/>
            <person name="Simmons B.A."/>
            <person name="Magnuson J.K."/>
            <person name="Chen J."/>
            <person name="Drula E."/>
            <person name="Henrissat B."/>
            <person name="Wiebenga A."/>
            <person name="Lubbers R.J."/>
            <person name="Gomes A.C."/>
            <person name="Makela M.R."/>
            <person name="Stajich J."/>
            <person name="Grigoriev I.V."/>
            <person name="Mortensen U.H."/>
            <person name="De vries R.P."/>
            <person name="Baker S.E."/>
            <person name="Andersen M.R."/>
        </authorList>
    </citation>
    <scope>NUCLEOTIDE SEQUENCE [LARGE SCALE GENOMIC DNA]</scope>
    <source>
        <strain evidence="1 2">CBS 600.67</strain>
    </source>
</reference>
<keyword evidence="2" id="KW-1185">Reference proteome</keyword>
<evidence type="ECO:0000313" key="1">
    <source>
        <dbReference type="EMBL" id="KAL2824384.1"/>
    </source>
</evidence>
<organism evidence="1 2">
    <name type="scientific">Aspergillus cavernicola</name>
    <dbReference type="NCBI Taxonomy" id="176166"/>
    <lineage>
        <taxon>Eukaryota</taxon>
        <taxon>Fungi</taxon>
        <taxon>Dikarya</taxon>
        <taxon>Ascomycota</taxon>
        <taxon>Pezizomycotina</taxon>
        <taxon>Eurotiomycetes</taxon>
        <taxon>Eurotiomycetidae</taxon>
        <taxon>Eurotiales</taxon>
        <taxon>Aspergillaceae</taxon>
        <taxon>Aspergillus</taxon>
        <taxon>Aspergillus subgen. Nidulantes</taxon>
    </lineage>
</organism>
<name>A0ABR4IAS3_9EURO</name>
<dbReference type="EMBL" id="JBFXLS010000044">
    <property type="protein sequence ID" value="KAL2824384.1"/>
    <property type="molecule type" value="Genomic_DNA"/>
</dbReference>
<sequence length="355" mass="40908">MGLSWSFWPRRQSCSQWPRYRRTSYEGEFDSRRENIGLYLLLLLDYQRAVDEFETHCDHLRVLTDENHILRDQLQGSNKRHLADSEKIQRQQQLLCEARDEATSSAEHHHQELHTLYSKLNSLQMNHNTLRDEEVLDQMRRLNLNLESWVRSNFKDVTKLSTAFQHSHGFPSTSPQRRAQIQAYVTNLVYRLIFAPTWFGVENEQCEGLLRELEAGVQSHCSEAMVHSWIVATAVSIENISHFNQEAIFAQIVECVEDQLSTVSPTEAETRQRQLRRFLEKCAALKNTLGRQHEAFAFHCSPPGGNLSAQYMTFVGGDGQSATKVRLCLWPAIMKGTQGGGYQILEPELVWTTDG</sequence>
<dbReference type="Proteomes" id="UP001610335">
    <property type="component" value="Unassembled WGS sequence"/>
</dbReference>
<evidence type="ECO:0000313" key="2">
    <source>
        <dbReference type="Proteomes" id="UP001610335"/>
    </source>
</evidence>
<gene>
    <name evidence="1" type="ORF">BDW59DRAFT_162491</name>
</gene>
<proteinExistence type="predicted"/>
<protein>
    <submittedName>
        <fullName evidence="1">Uncharacterized protein</fullName>
    </submittedName>
</protein>
<accession>A0ABR4IAS3</accession>